<accession>H0ERM9</accession>
<keyword evidence="3" id="KW-1185">Reference proteome</keyword>
<evidence type="ECO:0000313" key="3">
    <source>
        <dbReference type="Proteomes" id="UP000005446"/>
    </source>
</evidence>
<feature type="region of interest" description="Disordered" evidence="1">
    <location>
        <begin position="1"/>
        <end position="42"/>
    </location>
</feature>
<feature type="compositionally biased region" description="Low complexity" evidence="1">
    <location>
        <begin position="22"/>
        <end position="34"/>
    </location>
</feature>
<dbReference type="EMBL" id="AGUE01000135">
    <property type="protein sequence ID" value="EHK98840.1"/>
    <property type="molecule type" value="Genomic_DNA"/>
</dbReference>
<gene>
    <name evidence="2" type="ORF">M7I_5350</name>
</gene>
<evidence type="ECO:0000256" key="1">
    <source>
        <dbReference type="SAM" id="MobiDB-lite"/>
    </source>
</evidence>
<evidence type="ECO:0000313" key="2">
    <source>
        <dbReference type="EMBL" id="EHK98840.1"/>
    </source>
</evidence>
<name>H0ERM9_GLAL7</name>
<comment type="caution">
    <text evidence="2">The sequence shown here is derived from an EMBL/GenBank/DDBJ whole genome shotgun (WGS) entry which is preliminary data.</text>
</comment>
<reference evidence="2 3" key="1">
    <citation type="journal article" date="2012" name="Eukaryot. Cell">
        <title>Genome sequence of the fungus Glarea lozoyensis: the first genome sequence of a species from the Helotiaceae family.</title>
        <authorList>
            <person name="Youssar L."/>
            <person name="Gruening B.A."/>
            <person name="Erxleben A."/>
            <person name="Guenther S."/>
            <person name="Huettel W."/>
        </authorList>
    </citation>
    <scope>NUCLEOTIDE SEQUENCE [LARGE SCALE GENOMIC DNA]</scope>
    <source>
        <strain evidence="3">ATCC 74030 / MF5533</strain>
    </source>
</reference>
<organism evidence="2 3">
    <name type="scientific">Glarea lozoyensis (strain ATCC 74030 / MF5533)</name>
    <dbReference type="NCBI Taxonomy" id="1104152"/>
    <lineage>
        <taxon>Eukaryota</taxon>
        <taxon>Fungi</taxon>
        <taxon>Dikarya</taxon>
        <taxon>Ascomycota</taxon>
        <taxon>Pezizomycotina</taxon>
        <taxon>Leotiomycetes</taxon>
        <taxon>Helotiales</taxon>
        <taxon>Helotiaceae</taxon>
        <taxon>Glarea</taxon>
    </lineage>
</organism>
<proteinExistence type="predicted"/>
<protein>
    <submittedName>
        <fullName evidence="2">Uncharacterized protein</fullName>
    </submittedName>
</protein>
<dbReference type="InParanoid" id="H0ERM9"/>
<dbReference type="HOGENOM" id="CLU_3260648_0_0_1"/>
<dbReference type="Proteomes" id="UP000005446">
    <property type="component" value="Unassembled WGS sequence"/>
</dbReference>
<sequence>MSNFPKLIPAFTTNAPSPMAPPSQSQPSAPKTPSYAPNQIIP</sequence>
<dbReference type="AlphaFoldDB" id="H0ERM9"/>